<sequence>MSYFKNLWKSIFEPGVSPTLAYSAHVACALLCLCFVGLYIGTRSYHCLVLLAISLAMWFSLIWFLMELAHSRIESDMKNGKGDGITLHGLPSKADKAKQG</sequence>
<gene>
    <name evidence="3" type="primary">pkr1</name>
    <name evidence="2" type="ORF">SJAG_05306</name>
</gene>
<dbReference type="GO" id="GO:0070072">
    <property type="term" value="P:vacuolar proton-transporting V-type ATPase complex assembly"/>
    <property type="evidence" value="ECO:0007669"/>
    <property type="project" value="InterPro"/>
</dbReference>
<evidence type="ECO:0000313" key="4">
    <source>
        <dbReference type="Proteomes" id="UP000001744"/>
    </source>
</evidence>
<dbReference type="OrthoDB" id="9626941at2759"/>
<dbReference type="eggNOG" id="ENOG502S6V3">
    <property type="taxonomic scope" value="Eukaryota"/>
</dbReference>
<keyword evidence="4" id="KW-1185">Reference proteome</keyword>
<evidence type="ECO:0000313" key="3">
    <source>
        <dbReference type="JaponicusDB" id="SJAG_05306"/>
    </source>
</evidence>
<dbReference type="OMA" id="SYFQELW"/>
<dbReference type="PANTHER" id="PTHR28251">
    <property type="entry name" value="V-TYPE ATPASE ASSEMBLY FACTOR PKR1"/>
    <property type="match status" value="1"/>
</dbReference>
<feature type="transmembrane region" description="Helical" evidence="1">
    <location>
        <begin position="47"/>
        <end position="66"/>
    </location>
</feature>
<dbReference type="JaponicusDB" id="SJAG_05306">
    <property type="gene designation" value="pkr1"/>
</dbReference>
<dbReference type="Pfam" id="PF08636">
    <property type="entry name" value="Pkr1"/>
    <property type="match status" value="1"/>
</dbReference>
<dbReference type="HOGENOM" id="CLU_068499_1_1_1"/>
<feature type="transmembrane region" description="Helical" evidence="1">
    <location>
        <begin position="20"/>
        <end position="40"/>
    </location>
</feature>
<keyword evidence="1" id="KW-0812">Transmembrane</keyword>
<dbReference type="RefSeq" id="XP_002174711.1">
    <property type="nucleotide sequence ID" value="XM_002174675.2"/>
</dbReference>
<keyword evidence="1" id="KW-1133">Transmembrane helix</keyword>
<dbReference type="VEuPathDB" id="FungiDB:SJAG_05306"/>
<accession>B6K4L1</accession>
<protein>
    <submittedName>
        <fullName evidence="2">V-ATPase assembly factor Pkr1</fullName>
    </submittedName>
</protein>
<name>B6K4L1_SCHJY</name>
<dbReference type="PANTHER" id="PTHR28251:SF1">
    <property type="entry name" value="V-TYPE ATPASE ASSEMBLY FACTOR PKR1"/>
    <property type="match status" value="1"/>
</dbReference>
<dbReference type="InterPro" id="IPR013945">
    <property type="entry name" value="Pkr1"/>
</dbReference>
<evidence type="ECO:0000313" key="2">
    <source>
        <dbReference type="EMBL" id="EEB08418.1"/>
    </source>
</evidence>
<dbReference type="GeneID" id="7048832"/>
<dbReference type="EMBL" id="KE651167">
    <property type="protein sequence ID" value="EEB08418.1"/>
    <property type="molecule type" value="Genomic_DNA"/>
</dbReference>
<dbReference type="Proteomes" id="UP000001744">
    <property type="component" value="Unassembled WGS sequence"/>
</dbReference>
<proteinExistence type="predicted"/>
<organism evidence="2 4">
    <name type="scientific">Schizosaccharomyces japonicus (strain yFS275 / FY16936)</name>
    <name type="common">Fission yeast</name>
    <dbReference type="NCBI Taxonomy" id="402676"/>
    <lineage>
        <taxon>Eukaryota</taxon>
        <taxon>Fungi</taxon>
        <taxon>Dikarya</taxon>
        <taxon>Ascomycota</taxon>
        <taxon>Taphrinomycotina</taxon>
        <taxon>Schizosaccharomycetes</taxon>
        <taxon>Schizosaccharomycetales</taxon>
        <taxon>Schizosaccharomycetaceae</taxon>
        <taxon>Schizosaccharomyces</taxon>
    </lineage>
</organism>
<keyword evidence="1" id="KW-0472">Membrane</keyword>
<reference evidence="2 4" key="1">
    <citation type="journal article" date="2011" name="Science">
        <title>Comparative functional genomics of the fission yeasts.</title>
        <authorList>
            <person name="Rhind N."/>
            <person name="Chen Z."/>
            <person name="Yassour M."/>
            <person name="Thompson D.A."/>
            <person name="Haas B.J."/>
            <person name="Habib N."/>
            <person name="Wapinski I."/>
            <person name="Roy S."/>
            <person name="Lin M.F."/>
            <person name="Heiman D.I."/>
            <person name="Young S.K."/>
            <person name="Furuya K."/>
            <person name="Guo Y."/>
            <person name="Pidoux A."/>
            <person name="Chen H.M."/>
            <person name="Robbertse B."/>
            <person name="Goldberg J.M."/>
            <person name="Aoki K."/>
            <person name="Bayne E.H."/>
            <person name="Berlin A.M."/>
            <person name="Desjardins C.A."/>
            <person name="Dobbs E."/>
            <person name="Dukaj L."/>
            <person name="Fan L."/>
            <person name="FitzGerald M.G."/>
            <person name="French C."/>
            <person name="Gujja S."/>
            <person name="Hansen K."/>
            <person name="Keifenheim D."/>
            <person name="Levin J.Z."/>
            <person name="Mosher R.A."/>
            <person name="Mueller C.A."/>
            <person name="Pfiffner J."/>
            <person name="Priest M."/>
            <person name="Russ C."/>
            <person name="Smialowska A."/>
            <person name="Swoboda P."/>
            <person name="Sykes S.M."/>
            <person name="Vaughn M."/>
            <person name="Vengrova S."/>
            <person name="Yoder R."/>
            <person name="Zeng Q."/>
            <person name="Allshire R."/>
            <person name="Baulcombe D."/>
            <person name="Birren B.W."/>
            <person name="Brown W."/>
            <person name="Ekwall K."/>
            <person name="Kellis M."/>
            <person name="Leatherwood J."/>
            <person name="Levin H."/>
            <person name="Margalit H."/>
            <person name="Martienssen R."/>
            <person name="Nieduszynski C.A."/>
            <person name="Spatafora J.W."/>
            <person name="Friedman N."/>
            <person name="Dalgaard J.Z."/>
            <person name="Baumann P."/>
            <person name="Niki H."/>
            <person name="Regev A."/>
            <person name="Nusbaum C."/>
        </authorList>
    </citation>
    <scope>NUCLEOTIDE SEQUENCE [LARGE SCALE GENOMIC DNA]</scope>
    <source>
        <strain evidence="4">yFS275 / FY16936</strain>
    </source>
</reference>
<dbReference type="AlphaFoldDB" id="B6K4L1"/>
<evidence type="ECO:0000256" key="1">
    <source>
        <dbReference type="SAM" id="Phobius"/>
    </source>
</evidence>